<keyword evidence="2" id="KW-1185">Reference proteome</keyword>
<dbReference type="STRING" id="425504.SAMN05216206_1890"/>
<dbReference type="Proteomes" id="UP000243606">
    <property type="component" value="Unassembled WGS sequence"/>
</dbReference>
<gene>
    <name evidence="1" type="ORF">SAMN05216206_1890</name>
</gene>
<evidence type="ECO:0000313" key="1">
    <source>
        <dbReference type="EMBL" id="SFI32718.1"/>
    </source>
</evidence>
<accession>A0A1I3HAD5</accession>
<name>A0A1I3HAD5_9PSED</name>
<sequence>MTTESLVLFEFDICVPAQQFRIEYTLVEQGGFPFVPEFLLRLLKVSALLPADIARFFGFTPKELNTALTPFLQQGELQSTAEGRITLTEKGLRLFDENGETPIVKSREDHRKLFTFDLLAFSYLGAKPRLENQKRSVVLSACSEVRSESVKLAEVAFQRNLHDIYKRGELCGQAKEQQTPELYKISQVEKERDGWLKIEDSYCLDLESLNVGFKEPAEIAEHEAYISQRSVQLATLIGQSTLNSIMAFADRIGDEQTLELLAAGELDFTRLIQRALTFSDSGKSKQARIYGALQLSRNWDQVETLFKKYKDKNAKAGAEQPITLTWLAPAAHGLWGKCSRHGQALSSFVGAATAKTKDKEKVVFNPRLLIPLADANDRSTRKKASADCSEAGEILHGFIESTSLSSLEIISLTDSFAVVAYHLVLPELHPVPIPFGFITEDKSLVRRIESLVEDVMAEYTDSNVQRYLGPFGNDSNGVKRRR</sequence>
<protein>
    <submittedName>
        <fullName evidence="1">Uncharacterized protein</fullName>
    </submittedName>
</protein>
<dbReference type="RefSeq" id="WP_090241704.1">
    <property type="nucleotide sequence ID" value="NZ_FOQL01000002.1"/>
</dbReference>
<dbReference type="EMBL" id="FOQL01000002">
    <property type="protein sequence ID" value="SFI32718.1"/>
    <property type="molecule type" value="Genomic_DNA"/>
</dbReference>
<organism evidence="1 2">
    <name type="scientific">Pseudomonas guineae</name>
    <dbReference type="NCBI Taxonomy" id="425504"/>
    <lineage>
        <taxon>Bacteria</taxon>
        <taxon>Pseudomonadati</taxon>
        <taxon>Pseudomonadota</taxon>
        <taxon>Gammaproteobacteria</taxon>
        <taxon>Pseudomonadales</taxon>
        <taxon>Pseudomonadaceae</taxon>
        <taxon>Pseudomonas</taxon>
    </lineage>
</organism>
<dbReference type="OrthoDB" id="9177208at2"/>
<proteinExistence type="predicted"/>
<dbReference type="AlphaFoldDB" id="A0A1I3HAD5"/>
<reference evidence="2" key="1">
    <citation type="submission" date="2016-10" db="EMBL/GenBank/DDBJ databases">
        <authorList>
            <person name="Varghese N."/>
            <person name="Submissions S."/>
        </authorList>
    </citation>
    <scope>NUCLEOTIDE SEQUENCE [LARGE SCALE GENOMIC DNA]</scope>
    <source>
        <strain evidence="2">LMG 24016</strain>
    </source>
</reference>
<evidence type="ECO:0000313" key="2">
    <source>
        <dbReference type="Proteomes" id="UP000243606"/>
    </source>
</evidence>